<dbReference type="Proteomes" id="UP000244855">
    <property type="component" value="Unassembled WGS sequence"/>
</dbReference>
<accession>A0A2V1DG20</accession>
<organism evidence="1 2">
    <name type="scientific">Periconia macrospinosa</name>
    <dbReference type="NCBI Taxonomy" id="97972"/>
    <lineage>
        <taxon>Eukaryota</taxon>
        <taxon>Fungi</taxon>
        <taxon>Dikarya</taxon>
        <taxon>Ascomycota</taxon>
        <taxon>Pezizomycotina</taxon>
        <taxon>Dothideomycetes</taxon>
        <taxon>Pleosporomycetidae</taxon>
        <taxon>Pleosporales</taxon>
        <taxon>Massarineae</taxon>
        <taxon>Periconiaceae</taxon>
        <taxon>Periconia</taxon>
    </lineage>
</organism>
<gene>
    <name evidence="1" type="ORF">DM02DRAFT_658541</name>
</gene>
<sequence>MEAFGDSIITPELVDSVMTPEFELEWIRFARNSEVPDAEGRFAAFLRYMDGDEIPKLSEAEWDKIQHFESANSLVCFTNYAGSSLEQHHLRTIMDSSKKLGNQEMSWFVNWIRSQCSETRFFSPRDLTVSIDHRMHGLGSVNAMFNKAGFGTSARDDDVKEIWILYNHNAWYLARFELATRTIKLLLCSKESHHAAIEAFKEWVEAAWQPVRFMKLKPEADFSRLQWLHEAAS</sequence>
<evidence type="ECO:0000313" key="1">
    <source>
        <dbReference type="EMBL" id="PVH97106.1"/>
    </source>
</evidence>
<evidence type="ECO:0000313" key="2">
    <source>
        <dbReference type="Proteomes" id="UP000244855"/>
    </source>
</evidence>
<name>A0A2V1DG20_9PLEO</name>
<protein>
    <submittedName>
        <fullName evidence="1">Uncharacterized protein</fullName>
    </submittedName>
</protein>
<reference evidence="1 2" key="1">
    <citation type="journal article" date="2018" name="Sci. Rep.">
        <title>Comparative genomics provides insights into the lifestyle and reveals functional heterogeneity of dark septate endophytic fungi.</title>
        <authorList>
            <person name="Knapp D.G."/>
            <person name="Nemeth J.B."/>
            <person name="Barry K."/>
            <person name="Hainaut M."/>
            <person name="Henrissat B."/>
            <person name="Johnson J."/>
            <person name="Kuo A."/>
            <person name="Lim J.H.P."/>
            <person name="Lipzen A."/>
            <person name="Nolan M."/>
            <person name="Ohm R.A."/>
            <person name="Tamas L."/>
            <person name="Grigoriev I.V."/>
            <person name="Spatafora J.W."/>
            <person name="Nagy L.G."/>
            <person name="Kovacs G.M."/>
        </authorList>
    </citation>
    <scope>NUCLEOTIDE SEQUENCE [LARGE SCALE GENOMIC DNA]</scope>
    <source>
        <strain evidence="1 2">DSE2036</strain>
    </source>
</reference>
<dbReference type="EMBL" id="KZ805445">
    <property type="protein sequence ID" value="PVH97106.1"/>
    <property type="molecule type" value="Genomic_DNA"/>
</dbReference>
<proteinExistence type="predicted"/>
<keyword evidence="2" id="KW-1185">Reference proteome</keyword>
<dbReference type="AlphaFoldDB" id="A0A2V1DG20"/>